<dbReference type="EMBL" id="AKKV01000024">
    <property type="protein sequence ID" value="EIT85932.1"/>
    <property type="molecule type" value="Genomic_DNA"/>
</dbReference>
<dbReference type="AlphaFoldDB" id="I8AJG6"/>
<organism evidence="1 2">
    <name type="scientific">Fictibacillus macauensis ZFHKF-1</name>
    <dbReference type="NCBI Taxonomy" id="1196324"/>
    <lineage>
        <taxon>Bacteria</taxon>
        <taxon>Bacillati</taxon>
        <taxon>Bacillota</taxon>
        <taxon>Bacilli</taxon>
        <taxon>Bacillales</taxon>
        <taxon>Fictibacillaceae</taxon>
        <taxon>Fictibacillus</taxon>
    </lineage>
</organism>
<dbReference type="eggNOG" id="ENOG50338HP">
    <property type="taxonomic scope" value="Bacteria"/>
</dbReference>
<name>I8AJG6_9BACL</name>
<evidence type="ECO:0000313" key="2">
    <source>
        <dbReference type="Proteomes" id="UP000004080"/>
    </source>
</evidence>
<dbReference type="STRING" id="1196324.A374_08854"/>
<gene>
    <name evidence="1" type="ORF">A374_08854</name>
</gene>
<accession>I8AJG6</accession>
<dbReference type="Proteomes" id="UP000004080">
    <property type="component" value="Unassembled WGS sequence"/>
</dbReference>
<reference evidence="1 2" key="1">
    <citation type="journal article" date="2012" name="J. Bacteriol.">
        <title>Genome of Bacillus macauensis ZFHKF-1, a Long-Chain-Forming Bacterium.</title>
        <authorList>
            <person name="Cai L."/>
            <person name="Zhang T."/>
        </authorList>
    </citation>
    <scope>NUCLEOTIDE SEQUENCE [LARGE SCALE GENOMIC DNA]</scope>
    <source>
        <strain evidence="1 2">ZFHKF-1</strain>
    </source>
</reference>
<protein>
    <submittedName>
        <fullName evidence="1">Uncharacterized protein</fullName>
    </submittedName>
</protein>
<keyword evidence="2" id="KW-1185">Reference proteome</keyword>
<sequence length="145" mass="17168">MTYDTKGVWRCYEIKVSKSDFYSKAKKTFVGHLNYFVLTKELYEIVKDDIPKHIGVYIGGICVKKAKKQELHVDEEILKNSLVRSLSREVNKQYKSGNPIAVDALNRQISYEKKEKEMYQRDYRQLTKKLYEKYGRDWENKLLGG</sequence>
<dbReference type="RefSeq" id="WP_007201864.1">
    <property type="nucleotide sequence ID" value="NZ_AKKV01000024.1"/>
</dbReference>
<proteinExistence type="predicted"/>
<comment type="caution">
    <text evidence="1">The sequence shown here is derived from an EMBL/GenBank/DDBJ whole genome shotgun (WGS) entry which is preliminary data.</text>
</comment>
<evidence type="ECO:0000313" key="1">
    <source>
        <dbReference type="EMBL" id="EIT85932.1"/>
    </source>
</evidence>